<comment type="caution">
    <text evidence="2">The sequence shown here is derived from an EMBL/GenBank/DDBJ whole genome shotgun (WGS) entry which is preliminary data.</text>
</comment>
<dbReference type="Proteomes" id="UP001175001">
    <property type="component" value="Unassembled WGS sequence"/>
</dbReference>
<dbReference type="PANTHER" id="PTHR33112:SF12">
    <property type="entry name" value="HETEROKARYON INCOMPATIBILITY DOMAIN-CONTAINING PROTEIN"/>
    <property type="match status" value="1"/>
</dbReference>
<protein>
    <recommendedName>
        <fullName evidence="1">Heterokaryon incompatibility domain-containing protein</fullName>
    </recommendedName>
</protein>
<dbReference type="PANTHER" id="PTHR33112">
    <property type="entry name" value="DOMAIN PROTEIN, PUTATIVE-RELATED"/>
    <property type="match status" value="1"/>
</dbReference>
<sequence length="763" mass="85489">MPSPDDSPQKGGQPLCEVCSTIDFKRIAHPTRLCTKTRDAEPSGYRTLLGTVSDICERSDRCAFCNLVWRRLRSTRGSDDANLLDGRCHLYDQNLCISAFHRGGGGGGSTDGQNLQQGLHAHVRIASVQFSPETHFNGPALPWQIDSFLEQGGRDIVHLQQVMPGSCSQAGGSGGAEEEDSVVEEMMLMKSVRVRRVAPEVDVGLISSWLRRCENAHGDRCSHALSSAGHEHARVMPAFVIDVRRCCVVETPSDCRYVALSYVWGAAKTLKHVKANSDALQAPESLSTPEIPGTIRDAIRLVHGTGERYLWVDALCIVQDDVRMQQTQIAQMHEIYAGAVFTIVAADGSNADSGLPGVHPNVRAQAQELISLPECDLATILSDLDTGEGGSKIAKSIWIQRAWTMQEMLFSRRCLIFTDDHVYWRCRAAVWLEEISLESLPVTDLRILPGNADFQLPTQPLQSQEYFEIYKRLLINYRQRRLSYASDLVNAFSGLTSSLSNMQKDSFFWGHPCTQFSRSLGWKFWGYHTRNDACTNVMLRDGSVRKAPFPSWSWAAWEGKNNLPWISFTDYPGYGADSKVSEVFEPITDFWISNEDGELVQIEDHGSGVPQSEDHAQQLLWQGAEREMPPNDLDRQPGHLHFWTSVATFPGWDGHLEGSTVASLSEPDQSSFYTSECRRAENVASMEHGLLPRNRMEDGEMREARDYDLVVVCRITRAGQPPKLSLVAVEWKNGVAYRLRSEKVTEKQWIGFKHREWKLVTLG</sequence>
<dbReference type="AlphaFoldDB" id="A0AA39YJ16"/>
<name>A0AA39YJ16_9PEZI</name>
<proteinExistence type="predicted"/>
<accession>A0AA39YJ16</accession>
<gene>
    <name evidence="2" type="ORF">DIS24_g5973</name>
</gene>
<evidence type="ECO:0000313" key="2">
    <source>
        <dbReference type="EMBL" id="KAK0653518.1"/>
    </source>
</evidence>
<dbReference type="Pfam" id="PF06985">
    <property type="entry name" value="HET"/>
    <property type="match status" value="1"/>
</dbReference>
<keyword evidence="3" id="KW-1185">Reference proteome</keyword>
<dbReference type="InterPro" id="IPR010730">
    <property type="entry name" value="HET"/>
</dbReference>
<reference evidence="2" key="1">
    <citation type="submission" date="2023-06" db="EMBL/GenBank/DDBJ databases">
        <title>Multi-omics analyses reveal the molecular pathogenesis toolkit of Lasiodiplodia hormozganensis, a cross-kingdom pathogen.</title>
        <authorList>
            <person name="Felix C."/>
            <person name="Meneses R."/>
            <person name="Goncalves M.F.M."/>
            <person name="Tilleman L."/>
            <person name="Duarte A.S."/>
            <person name="Jorrin-Novo J.V."/>
            <person name="Van De Peer Y."/>
            <person name="Deforce D."/>
            <person name="Van Nieuwerburgh F."/>
            <person name="Esteves A.C."/>
            <person name="Alves A."/>
        </authorList>
    </citation>
    <scope>NUCLEOTIDE SEQUENCE</scope>
    <source>
        <strain evidence="2">CBS 339.90</strain>
    </source>
</reference>
<dbReference type="EMBL" id="JAUJDW010000027">
    <property type="protein sequence ID" value="KAK0653518.1"/>
    <property type="molecule type" value="Genomic_DNA"/>
</dbReference>
<organism evidence="2 3">
    <name type="scientific">Lasiodiplodia hormozganensis</name>
    <dbReference type="NCBI Taxonomy" id="869390"/>
    <lineage>
        <taxon>Eukaryota</taxon>
        <taxon>Fungi</taxon>
        <taxon>Dikarya</taxon>
        <taxon>Ascomycota</taxon>
        <taxon>Pezizomycotina</taxon>
        <taxon>Dothideomycetes</taxon>
        <taxon>Dothideomycetes incertae sedis</taxon>
        <taxon>Botryosphaeriales</taxon>
        <taxon>Botryosphaeriaceae</taxon>
        <taxon>Lasiodiplodia</taxon>
    </lineage>
</organism>
<evidence type="ECO:0000313" key="3">
    <source>
        <dbReference type="Proteomes" id="UP001175001"/>
    </source>
</evidence>
<evidence type="ECO:0000259" key="1">
    <source>
        <dbReference type="Pfam" id="PF06985"/>
    </source>
</evidence>
<feature type="domain" description="Heterokaryon incompatibility" evidence="1">
    <location>
        <begin position="257"/>
        <end position="407"/>
    </location>
</feature>